<dbReference type="AlphaFoldDB" id="A0A9P0H6I1"/>
<reference evidence="3" key="1">
    <citation type="submission" date="2022-01" db="EMBL/GenBank/DDBJ databases">
        <authorList>
            <person name="King R."/>
        </authorList>
    </citation>
    <scope>NUCLEOTIDE SEQUENCE</scope>
</reference>
<dbReference type="Gene3D" id="3.90.245.10">
    <property type="entry name" value="Ribonucleoside hydrolase-like"/>
    <property type="match status" value="1"/>
</dbReference>
<protein>
    <recommendedName>
        <fullName evidence="2">Inosine/uridine-preferring nucleoside hydrolase domain-containing protein</fullName>
    </recommendedName>
</protein>
<keyword evidence="4" id="KW-1185">Reference proteome</keyword>
<gene>
    <name evidence="3" type="ORF">NEZAVI_LOCUS6423</name>
</gene>
<sequence>MSKLVIIDNDCGIDDAWALNFLLNLDKSIKILAITCVDGNTGVDNVIKNNLYFLKMAGRCEIPVYRGAASHLLPGNDHSVAPSHTYFHGINGFGDVSLPDLPDVCQEKEENAVAILNELTSKHKGEISIICCGPLTNVALALRTYPHFKENVKDLYIMGGNYTGKGNITMTAEFNFYWDPEAAFIVLSELENKIVLLPWETCLSVNVPFKWREELGSNGGKLMSLLNKIEEPIVLRTSKLGYTHWISADQLLAAIFINKDLIKESRSVHATVELMGLLTRGQVVIDHLNVHKPNIMLITEVDTDLYKEMLLTLKKF</sequence>
<organism evidence="3 4">
    <name type="scientific">Nezara viridula</name>
    <name type="common">Southern green stink bug</name>
    <name type="synonym">Cimex viridulus</name>
    <dbReference type="NCBI Taxonomy" id="85310"/>
    <lineage>
        <taxon>Eukaryota</taxon>
        <taxon>Metazoa</taxon>
        <taxon>Ecdysozoa</taxon>
        <taxon>Arthropoda</taxon>
        <taxon>Hexapoda</taxon>
        <taxon>Insecta</taxon>
        <taxon>Pterygota</taxon>
        <taxon>Neoptera</taxon>
        <taxon>Paraneoptera</taxon>
        <taxon>Hemiptera</taxon>
        <taxon>Heteroptera</taxon>
        <taxon>Panheteroptera</taxon>
        <taxon>Pentatomomorpha</taxon>
        <taxon>Pentatomoidea</taxon>
        <taxon>Pentatomidae</taxon>
        <taxon>Pentatominae</taxon>
        <taxon>Nezara</taxon>
    </lineage>
</organism>
<proteinExistence type="inferred from homology"/>
<dbReference type="OrthoDB" id="432381at2759"/>
<dbReference type="Proteomes" id="UP001152798">
    <property type="component" value="Chromosome 3"/>
</dbReference>
<dbReference type="Pfam" id="PF01156">
    <property type="entry name" value="IU_nuc_hydro"/>
    <property type="match status" value="1"/>
</dbReference>
<feature type="domain" description="Inosine/uridine-preferring nucleoside hydrolase" evidence="2">
    <location>
        <begin position="5"/>
        <end position="307"/>
    </location>
</feature>
<evidence type="ECO:0000259" key="2">
    <source>
        <dbReference type="Pfam" id="PF01156"/>
    </source>
</evidence>
<accession>A0A9P0H6I1</accession>
<evidence type="ECO:0000313" key="3">
    <source>
        <dbReference type="EMBL" id="CAH1396331.1"/>
    </source>
</evidence>
<dbReference type="InterPro" id="IPR001910">
    <property type="entry name" value="Inosine/uridine_hydrolase_dom"/>
</dbReference>
<dbReference type="InterPro" id="IPR036452">
    <property type="entry name" value="Ribo_hydro-like"/>
</dbReference>
<name>A0A9P0H6I1_NEZVI</name>
<evidence type="ECO:0000313" key="4">
    <source>
        <dbReference type="Proteomes" id="UP001152798"/>
    </source>
</evidence>
<comment type="similarity">
    <text evidence="1">Belongs to the IUNH family.</text>
</comment>
<evidence type="ECO:0000256" key="1">
    <source>
        <dbReference type="ARBA" id="ARBA00009176"/>
    </source>
</evidence>
<dbReference type="InterPro" id="IPR052775">
    <property type="entry name" value="IUN_hydrolase"/>
</dbReference>
<dbReference type="SUPFAM" id="SSF53590">
    <property type="entry name" value="Nucleoside hydrolase"/>
    <property type="match status" value="1"/>
</dbReference>
<dbReference type="PANTHER" id="PTHR46190:SF1">
    <property type="entry name" value="SI:CH211-201H21.5"/>
    <property type="match status" value="1"/>
</dbReference>
<dbReference type="EMBL" id="OV725079">
    <property type="protein sequence ID" value="CAH1396331.1"/>
    <property type="molecule type" value="Genomic_DNA"/>
</dbReference>
<dbReference type="GO" id="GO:0016799">
    <property type="term" value="F:hydrolase activity, hydrolyzing N-glycosyl compounds"/>
    <property type="evidence" value="ECO:0007669"/>
    <property type="project" value="InterPro"/>
</dbReference>
<dbReference type="PANTHER" id="PTHR46190">
    <property type="entry name" value="SI:CH211-201H21.5-RELATED"/>
    <property type="match status" value="1"/>
</dbReference>
<dbReference type="CDD" id="cd02649">
    <property type="entry name" value="nuc_hydro_CeIAG"/>
    <property type="match status" value="1"/>
</dbReference>